<accession>A0ABM6Q8U6</accession>
<feature type="compositionally biased region" description="Basic and acidic residues" evidence="1">
    <location>
        <begin position="95"/>
        <end position="105"/>
    </location>
</feature>
<gene>
    <name evidence="2" type="ORF">CSC3H3_07470</name>
</gene>
<organism evidence="2 3">
    <name type="scientific">Thalassospira marina</name>
    <dbReference type="NCBI Taxonomy" id="2048283"/>
    <lineage>
        <taxon>Bacteria</taxon>
        <taxon>Pseudomonadati</taxon>
        <taxon>Pseudomonadota</taxon>
        <taxon>Alphaproteobacteria</taxon>
        <taxon>Rhodospirillales</taxon>
        <taxon>Thalassospiraceae</taxon>
        <taxon>Thalassospira</taxon>
    </lineage>
</organism>
<sequence length="506" mass="56524">MLAWMFNRQKSKDADNKDRAGDKLRELADIVRTVAPDEFSMNKPVATRSDMSARSSNPHDHSSPEDESFLSFAARIGADEDEYDDDDDAFYMPTRHGEDDSEARMDVSRRLRRHLPDITASQRMEMVDEFMDAIVRLADCYRPQVIALIEQELGHTPYLTRQAANRLRMDLANIGQVHIVEYVELLNDSDFLDLVRGRGEFTTTARTRDRMRANMAHARRAQDRNDATKVGLFARLRQGEEAPENVVEIAPHFDRSASRKNETPEERLLNGRDRLSRQAQRRMAHFIAASLFDTLVEEGRLRAEVARAVRQAVRQRIEKVRFDSRVARDTRPPVGEDIANADLSLEGNTFSDGPATRGPTVEQYVLDALARNDDEAVVRELARYGQLPPSVVAKILDSGSARAITAMAWRAGMSAQSAVVLQISSGIDEDALETPGTGGRFGMPRADMDWYIDFFTDPATPSAAETQAAAEKAAKKAAEEAAAKEAADAKASKSPSLRRRFARKGD</sequence>
<evidence type="ECO:0000313" key="2">
    <source>
        <dbReference type="EMBL" id="AUG52573.1"/>
    </source>
</evidence>
<feature type="region of interest" description="Disordered" evidence="1">
    <location>
        <begin position="1"/>
        <end position="20"/>
    </location>
</feature>
<dbReference type="RefSeq" id="WP_101284449.1">
    <property type="nucleotide sequence ID" value="NZ_CP024199.1"/>
</dbReference>
<feature type="region of interest" description="Disordered" evidence="1">
    <location>
        <begin position="82"/>
        <end position="105"/>
    </location>
</feature>
<protein>
    <submittedName>
        <fullName evidence="2">DUF2336 domain-containing protein</fullName>
    </submittedName>
</protein>
<dbReference type="EMBL" id="CP024199">
    <property type="protein sequence ID" value="AUG52573.1"/>
    <property type="molecule type" value="Genomic_DNA"/>
</dbReference>
<proteinExistence type="predicted"/>
<feature type="region of interest" description="Disordered" evidence="1">
    <location>
        <begin position="38"/>
        <end position="67"/>
    </location>
</feature>
<name>A0ABM6Q8U6_9PROT</name>
<keyword evidence="3" id="KW-1185">Reference proteome</keyword>
<dbReference type="Proteomes" id="UP000233458">
    <property type="component" value="Chromosome"/>
</dbReference>
<evidence type="ECO:0000256" key="1">
    <source>
        <dbReference type="SAM" id="MobiDB-lite"/>
    </source>
</evidence>
<feature type="region of interest" description="Disordered" evidence="1">
    <location>
        <begin position="484"/>
        <end position="506"/>
    </location>
</feature>
<reference evidence="2 3" key="1">
    <citation type="submission" date="2017-10" db="EMBL/GenBank/DDBJ databases">
        <title>Biodiversity and function of Thalassospira species in the particle-attached aromatic-hydrocarbon-degrading consortia from the surface seawater of the China South Sea.</title>
        <authorList>
            <person name="Dong C."/>
            <person name="Liu R."/>
            <person name="Shao Z."/>
        </authorList>
    </citation>
    <scope>NUCLEOTIDE SEQUENCE [LARGE SCALE GENOMIC DNA]</scope>
    <source>
        <strain evidence="2 3">CSC3H3</strain>
    </source>
</reference>
<evidence type="ECO:0000313" key="3">
    <source>
        <dbReference type="Proteomes" id="UP000233458"/>
    </source>
</evidence>
<feature type="compositionally biased region" description="Basic and acidic residues" evidence="1">
    <location>
        <begin position="10"/>
        <end position="20"/>
    </location>
</feature>
<feature type="compositionally biased region" description="Basic residues" evidence="1">
    <location>
        <begin position="496"/>
        <end position="506"/>
    </location>
</feature>